<evidence type="ECO:0000256" key="3">
    <source>
        <dbReference type="ARBA" id="ARBA00022485"/>
    </source>
</evidence>
<dbReference type="Gene3D" id="3.50.50.60">
    <property type="entry name" value="FAD/NAD(P)-binding domain"/>
    <property type="match status" value="1"/>
</dbReference>
<evidence type="ECO:0000313" key="10">
    <source>
        <dbReference type="EMBL" id="MPL96724.1"/>
    </source>
</evidence>
<keyword evidence="3" id="KW-0004">4Fe-4S</keyword>
<keyword evidence="4" id="KW-0479">Metal-binding</keyword>
<sequence length="671" mass="74657">MKKRIGVYICHCGGNISDYVDVAELGKMFHKEENIVVSKDVMFACADSNQKDMIADIQANQLDGIVVASCSPKLHLHTFRNVAVRAGLNPMNYVQVNVREQCSWPHSDKPREATVKAAGLIRAGINRVIHSESLDNIEVEIKKSVLVIGAGVSGMKAAIELANNGHEVFLIEKEFSVGGHVAQAGKVFMTGQEGKQIVDKLYQQIKSRNNITLFTGATLDKVSGSLGNFQVDIKVKPRHLNTSNVSQIKEDEHLTFIVGSVLVATGFDHYQPKEGEYGYGQFPQVITLPEFNELMEKSEGELIYQDKPVGSVAFIYCVGSRQTKGENKYCSRTCCNAAVHTSLQLKEKFKSIRTYHLYRDIRTYGKHEVMYEASCRQGDVYLKYEEKELPVVSAEGKKMLVKVKDYLTSKKEIEIPVDMVVLVTGMVAREDSARISEHLKIPVGNDKFFNEIHPKLKPVETVIKGVYIGGSCQGPRNITESVQSALSAAAKVNTLLSKDTISVDPVIARINPDACIWCGKCADICDYTALKEVEAGGKRIAAVNKAVCTGCGICAPVCPENAIEVAQFTDNEIESMIDGFTTQFDIPERQHEEEETGQDPVTQMKEYPQIWKEILAGMSSEQNTIPQIAENSRLSRELVTWHLMTMNKYGIVQPAGMDEKELYFYYKVKNH</sequence>
<comment type="cofactor">
    <cofactor evidence="1">
        <name>FAD</name>
        <dbReference type="ChEBI" id="CHEBI:57692"/>
    </cofactor>
</comment>
<dbReference type="PANTHER" id="PTHR43498">
    <property type="entry name" value="FERREDOXIN:COB-COM HETERODISULFIDE REDUCTASE SUBUNIT A"/>
    <property type="match status" value="1"/>
</dbReference>
<keyword evidence="5" id="KW-0274">FAD</keyword>
<dbReference type="PROSITE" id="PS00198">
    <property type="entry name" value="4FE4S_FER_1"/>
    <property type="match status" value="1"/>
</dbReference>
<dbReference type="InterPro" id="IPR017896">
    <property type="entry name" value="4Fe4S_Fe-S-bd"/>
</dbReference>
<evidence type="ECO:0000256" key="8">
    <source>
        <dbReference type="ARBA" id="ARBA00023014"/>
    </source>
</evidence>
<dbReference type="GO" id="GO:0051539">
    <property type="term" value="F:4 iron, 4 sulfur cluster binding"/>
    <property type="evidence" value="ECO:0007669"/>
    <property type="project" value="UniProtKB-KW"/>
</dbReference>
<dbReference type="InterPro" id="IPR017900">
    <property type="entry name" value="4Fe4S_Fe_S_CS"/>
</dbReference>
<dbReference type="Pfam" id="PF12831">
    <property type="entry name" value="FAD_oxidored"/>
    <property type="match status" value="1"/>
</dbReference>
<comment type="similarity">
    <text evidence="2">Belongs to the HdrA family.</text>
</comment>
<comment type="caution">
    <text evidence="10">The sequence shown here is derived from an EMBL/GenBank/DDBJ whole genome shotgun (WGS) entry which is preliminary data.</text>
</comment>
<reference evidence="10" key="1">
    <citation type="submission" date="2019-08" db="EMBL/GenBank/DDBJ databases">
        <authorList>
            <person name="Kucharzyk K."/>
            <person name="Murdoch R.W."/>
            <person name="Higgins S."/>
            <person name="Loffler F."/>
        </authorList>
    </citation>
    <scope>NUCLEOTIDE SEQUENCE</scope>
</reference>
<evidence type="ECO:0000256" key="4">
    <source>
        <dbReference type="ARBA" id="ARBA00022723"/>
    </source>
</evidence>
<organism evidence="10">
    <name type="scientific">bioreactor metagenome</name>
    <dbReference type="NCBI Taxonomy" id="1076179"/>
    <lineage>
        <taxon>unclassified sequences</taxon>
        <taxon>metagenomes</taxon>
        <taxon>ecological metagenomes</taxon>
    </lineage>
</organism>
<evidence type="ECO:0000256" key="7">
    <source>
        <dbReference type="ARBA" id="ARBA00023004"/>
    </source>
</evidence>
<keyword evidence="7" id="KW-0408">Iron</keyword>
<dbReference type="PANTHER" id="PTHR43498:SF1">
    <property type="entry name" value="COB--COM HETERODISULFIDE REDUCTASE IRON-SULFUR SUBUNIT A"/>
    <property type="match status" value="1"/>
</dbReference>
<dbReference type="Gene3D" id="3.30.70.20">
    <property type="match status" value="1"/>
</dbReference>
<dbReference type="AlphaFoldDB" id="A0A644VZ19"/>
<evidence type="ECO:0000256" key="6">
    <source>
        <dbReference type="ARBA" id="ARBA00023002"/>
    </source>
</evidence>
<accession>A0A644VZ19</accession>
<evidence type="ECO:0000259" key="9">
    <source>
        <dbReference type="PROSITE" id="PS51379"/>
    </source>
</evidence>
<gene>
    <name evidence="10" type="primary">rsxB_40</name>
    <name evidence="10" type="ORF">SDC9_42906</name>
</gene>
<feature type="domain" description="4Fe-4S ferredoxin-type" evidence="9">
    <location>
        <begin position="506"/>
        <end position="535"/>
    </location>
</feature>
<dbReference type="GO" id="GO:0046872">
    <property type="term" value="F:metal ion binding"/>
    <property type="evidence" value="ECO:0007669"/>
    <property type="project" value="UniProtKB-KW"/>
</dbReference>
<evidence type="ECO:0000256" key="5">
    <source>
        <dbReference type="ARBA" id="ARBA00022827"/>
    </source>
</evidence>
<keyword evidence="8" id="KW-0411">Iron-sulfur</keyword>
<dbReference type="SUPFAM" id="SSF54862">
    <property type="entry name" value="4Fe-4S ferredoxins"/>
    <property type="match status" value="1"/>
</dbReference>
<dbReference type="SUPFAM" id="SSF51971">
    <property type="entry name" value="Nucleotide-binding domain"/>
    <property type="match status" value="1"/>
</dbReference>
<name>A0A644VZ19_9ZZZZ</name>
<proteinExistence type="inferred from homology"/>
<feature type="domain" description="4Fe-4S ferredoxin-type" evidence="9">
    <location>
        <begin position="539"/>
        <end position="568"/>
    </location>
</feature>
<protein>
    <submittedName>
        <fullName evidence="10">Electron transport complex subunit RsxB</fullName>
    </submittedName>
</protein>
<dbReference type="InterPro" id="IPR039650">
    <property type="entry name" value="HdrA-like"/>
</dbReference>
<dbReference type="PROSITE" id="PS51379">
    <property type="entry name" value="4FE4S_FER_2"/>
    <property type="match status" value="2"/>
</dbReference>
<keyword evidence="6" id="KW-0560">Oxidoreductase</keyword>
<dbReference type="GO" id="GO:0016491">
    <property type="term" value="F:oxidoreductase activity"/>
    <property type="evidence" value="ECO:0007669"/>
    <property type="project" value="UniProtKB-KW"/>
</dbReference>
<dbReference type="EMBL" id="VSSQ01000522">
    <property type="protein sequence ID" value="MPL96724.1"/>
    <property type="molecule type" value="Genomic_DNA"/>
</dbReference>
<evidence type="ECO:0000256" key="1">
    <source>
        <dbReference type="ARBA" id="ARBA00001974"/>
    </source>
</evidence>
<dbReference type="Pfam" id="PF14697">
    <property type="entry name" value="Fer4_21"/>
    <property type="match status" value="1"/>
</dbReference>
<evidence type="ECO:0000256" key="2">
    <source>
        <dbReference type="ARBA" id="ARBA00006561"/>
    </source>
</evidence>
<keyword evidence="5" id="KW-0285">Flavoprotein</keyword>
<dbReference type="InterPro" id="IPR036188">
    <property type="entry name" value="FAD/NAD-bd_sf"/>
</dbReference>